<dbReference type="RefSeq" id="WP_374712485.1">
    <property type="nucleotide sequence ID" value="NZ_JBHGXZ010000098.1"/>
</dbReference>
<dbReference type="PANTHER" id="PTHR33164:SF43">
    <property type="entry name" value="HTH-TYPE TRANSCRIPTIONAL REPRESSOR YETL"/>
    <property type="match status" value="1"/>
</dbReference>
<proteinExistence type="predicted"/>
<name>A0ABS4JNS0_9FIRM</name>
<dbReference type="Proteomes" id="UP001519289">
    <property type="component" value="Unassembled WGS sequence"/>
</dbReference>
<dbReference type="InterPro" id="IPR000835">
    <property type="entry name" value="HTH_MarR-typ"/>
</dbReference>
<protein>
    <submittedName>
        <fullName evidence="2">DNA-binding MarR family transcriptional regulator</fullName>
    </submittedName>
</protein>
<dbReference type="PROSITE" id="PS50995">
    <property type="entry name" value="HTH_MARR_2"/>
    <property type="match status" value="1"/>
</dbReference>
<sequence length="158" mass="18400">MDVEALERIALVRRLASRLEQQCERVLRTEYGLSWPQFQVLRELSVEKPTMLQQVNDAVYCTRGNLAAIIDRLERDGWLKRFRLQGDRRVVMLGLTEKGARVTEITQELRRRLMEWMGPTWDEAQEIHVHLEALLQDMTDPLGSRVQVEEDDELVAAG</sequence>
<dbReference type="InterPro" id="IPR039422">
    <property type="entry name" value="MarR/SlyA-like"/>
</dbReference>
<evidence type="ECO:0000313" key="2">
    <source>
        <dbReference type="EMBL" id="MBP2017188.1"/>
    </source>
</evidence>
<keyword evidence="3" id="KW-1185">Reference proteome</keyword>
<evidence type="ECO:0000259" key="1">
    <source>
        <dbReference type="PROSITE" id="PS50995"/>
    </source>
</evidence>
<dbReference type="EMBL" id="JAGGLG010000003">
    <property type="protein sequence ID" value="MBP2017188.1"/>
    <property type="molecule type" value="Genomic_DNA"/>
</dbReference>
<keyword evidence="2" id="KW-0238">DNA-binding</keyword>
<dbReference type="GO" id="GO:0003677">
    <property type="term" value="F:DNA binding"/>
    <property type="evidence" value="ECO:0007669"/>
    <property type="project" value="UniProtKB-KW"/>
</dbReference>
<gene>
    <name evidence="2" type="ORF">J2Z79_000562</name>
</gene>
<feature type="domain" description="HTH marR-type" evidence="1">
    <location>
        <begin position="5"/>
        <end position="136"/>
    </location>
</feature>
<dbReference type="Gene3D" id="1.10.10.10">
    <property type="entry name" value="Winged helix-like DNA-binding domain superfamily/Winged helix DNA-binding domain"/>
    <property type="match status" value="1"/>
</dbReference>
<dbReference type="InterPro" id="IPR036390">
    <property type="entry name" value="WH_DNA-bd_sf"/>
</dbReference>
<comment type="caution">
    <text evidence="2">The sequence shown here is derived from an EMBL/GenBank/DDBJ whole genome shotgun (WGS) entry which is preliminary data.</text>
</comment>
<dbReference type="PANTHER" id="PTHR33164">
    <property type="entry name" value="TRANSCRIPTIONAL REGULATOR, MARR FAMILY"/>
    <property type="match status" value="1"/>
</dbReference>
<reference evidence="2 3" key="1">
    <citation type="submission" date="2021-03" db="EMBL/GenBank/DDBJ databases">
        <title>Genomic Encyclopedia of Type Strains, Phase IV (KMG-IV): sequencing the most valuable type-strain genomes for metagenomic binning, comparative biology and taxonomic classification.</title>
        <authorList>
            <person name="Goeker M."/>
        </authorList>
    </citation>
    <scope>NUCLEOTIDE SEQUENCE [LARGE SCALE GENOMIC DNA]</scope>
    <source>
        <strain evidence="2 3">DSM 27138</strain>
    </source>
</reference>
<evidence type="ECO:0000313" key="3">
    <source>
        <dbReference type="Proteomes" id="UP001519289"/>
    </source>
</evidence>
<dbReference type="InterPro" id="IPR036388">
    <property type="entry name" value="WH-like_DNA-bd_sf"/>
</dbReference>
<organism evidence="2 3">
    <name type="scientific">Symbiobacterium terraclitae</name>
    <dbReference type="NCBI Taxonomy" id="557451"/>
    <lineage>
        <taxon>Bacteria</taxon>
        <taxon>Bacillati</taxon>
        <taxon>Bacillota</taxon>
        <taxon>Clostridia</taxon>
        <taxon>Eubacteriales</taxon>
        <taxon>Symbiobacteriaceae</taxon>
        <taxon>Symbiobacterium</taxon>
    </lineage>
</organism>
<accession>A0ABS4JNS0</accession>
<dbReference type="SMART" id="SM00347">
    <property type="entry name" value="HTH_MARR"/>
    <property type="match status" value="1"/>
</dbReference>
<dbReference type="Pfam" id="PF01047">
    <property type="entry name" value="MarR"/>
    <property type="match status" value="1"/>
</dbReference>
<dbReference type="SUPFAM" id="SSF46785">
    <property type="entry name" value="Winged helix' DNA-binding domain"/>
    <property type="match status" value="1"/>
</dbReference>